<evidence type="ECO:0000313" key="1">
    <source>
        <dbReference type="EMBL" id="CEG11039.1"/>
    </source>
</evidence>
<name>A0A098E6K4_9ZZZZ</name>
<reference evidence="1" key="1">
    <citation type="submission" date="2014-09" db="EMBL/GenBank/DDBJ databases">
        <authorList>
            <person name="Probst J Alexander"/>
        </authorList>
    </citation>
    <scope>NUCLEOTIDE SEQUENCE</scope>
</reference>
<dbReference type="EMBL" id="CCXY01000005">
    <property type="protein sequence ID" value="CEG11039.1"/>
    <property type="molecule type" value="Genomic_DNA"/>
</dbReference>
<gene>
    <name evidence="1" type="ORF">MSIBF_A1020003</name>
</gene>
<dbReference type="Pfam" id="PF00300">
    <property type="entry name" value="His_Phos_1"/>
    <property type="match status" value="1"/>
</dbReference>
<organism evidence="1">
    <name type="scientific">groundwater metagenome</name>
    <dbReference type="NCBI Taxonomy" id="717931"/>
    <lineage>
        <taxon>unclassified sequences</taxon>
        <taxon>metagenomes</taxon>
        <taxon>ecological metagenomes</taxon>
    </lineage>
</organism>
<dbReference type="CDD" id="cd07067">
    <property type="entry name" value="HP_PGM_like"/>
    <property type="match status" value="1"/>
</dbReference>
<dbReference type="InterPro" id="IPR029033">
    <property type="entry name" value="His_PPase_superfam"/>
</dbReference>
<dbReference type="Gene3D" id="3.40.50.1240">
    <property type="entry name" value="Phosphoglycerate mutase-like"/>
    <property type="match status" value="1"/>
</dbReference>
<dbReference type="AlphaFoldDB" id="A0A098E6K4"/>
<protein>
    <submittedName>
        <fullName evidence="1">Phosphohistidine phosphatase/mutase</fullName>
    </submittedName>
</protein>
<sequence>MRELSEKGKKQAKKVGKTLKNSDTKISEIFLSPLKRATRTAEIIAKELDNPEIKITELLNPLSNPDEILNHLNYLNKDKILMVGHQPFLGKMFASQTHFIDLKKG</sequence>
<dbReference type="SUPFAM" id="SSF53254">
    <property type="entry name" value="Phosphoglycerate mutase-like"/>
    <property type="match status" value="1"/>
</dbReference>
<dbReference type="InterPro" id="IPR013078">
    <property type="entry name" value="His_Pase_superF_clade-1"/>
</dbReference>
<proteinExistence type="predicted"/>
<accession>A0A098E6K4</accession>